<dbReference type="InterPro" id="IPR001537">
    <property type="entry name" value="SpoU_MeTrfase"/>
</dbReference>
<accession>A0AAU9DXI9</accession>
<dbReference type="GO" id="GO:0002130">
    <property type="term" value="P:wobble position ribose methylation"/>
    <property type="evidence" value="ECO:0007669"/>
    <property type="project" value="TreeGrafter"/>
</dbReference>
<dbReference type="GO" id="GO:0003723">
    <property type="term" value="F:RNA binding"/>
    <property type="evidence" value="ECO:0007669"/>
    <property type="project" value="InterPro"/>
</dbReference>
<evidence type="ECO:0000256" key="3">
    <source>
        <dbReference type="ARBA" id="ARBA00022679"/>
    </source>
</evidence>
<dbReference type="GO" id="GO:0005737">
    <property type="term" value="C:cytoplasm"/>
    <property type="evidence" value="ECO:0007669"/>
    <property type="project" value="UniProtKB-SubCell"/>
</dbReference>
<feature type="binding site" evidence="6 7">
    <location>
        <position position="104"/>
    </location>
    <ligand>
        <name>S-adenosyl-L-methionine</name>
        <dbReference type="ChEBI" id="CHEBI:59789"/>
    </ligand>
</feature>
<comment type="similarity">
    <text evidence="6">Belongs to the class IV-like SAM-binding methyltransferase superfamily. RNA methyltransferase TrmH family. TrmL subfamily.</text>
</comment>
<evidence type="ECO:0000256" key="4">
    <source>
        <dbReference type="ARBA" id="ARBA00022691"/>
    </source>
</evidence>
<evidence type="ECO:0000313" key="10">
    <source>
        <dbReference type="Proteomes" id="UP001321861"/>
    </source>
</evidence>
<dbReference type="AlphaFoldDB" id="A0AAU9DXI9"/>
<protein>
    <recommendedName>
        <fullName evidence="6">Putative tRNA (cytidine(34)-2'-O)-methyltransferase</fullName>
        <ecNumber evidence="6">2.1.1.207</ecNumber>
    </recommendedName>
    <alternativeName>
        <fullName evidence="6">tRNA (cytidine/uridine-2'-O-)-methyltransferase</fullName>
    </alternativeName>
</protein>
<dbReference type="GO" id="GO:0008175">
    <property type="term" value="F:tRNA methyltransferase activity"/>
    <property type="evidence" value="ECO:0007669"/>
    <property type="project" value="UniProtKB-UniRule"/>
</dbReference>
<keyword evidence="2 6" id="KW-0489">Methyltransferase</keyword>
<evidence type="ECO:0000256" key="6">
    <source>
        <dbReference type="HAMAP-Rule" id="MF_01885"/>
    </source>
</evidence>
<keyword evidence="5 6" id="KW-0819">tRNA processing</keyword>
<dbReference type="Gene3D" id="3.40.1280.10">
    <property type="match status" value="1"/>
</dbReference>
<feature type="domain" description="tRNA/rRNA methyltransferase SpoU type" evidence="8">
    <location>
        <begin position="4"/>
        <end position="145"/>
    </location>
</feature>
<dbReference type="PANTHER" id="PTHR42971">
    <property type="entry name" value="TRNA (CYTIDINE(34)-2'-O)-METHYLTRANSFERASE"/>
    <property type="match status" value="1"/>
</dbReference>
<evidence type="ECO:0000259" key="8">
    <source>
        <dbReference type="Pfam" id="PF00588"/>
    </source>
</evidence>
<name>A0AAU9DXI9_9LACO</name>
<gene>
    <name evidence="9" type="ORF">XA3_12740</name>
</gene>
<evidence type="ECO:0000256" key="2">
    <source>
        <dbReference type="ARBA" id="ARBA00022603"/>
    </source>
</evidence>
<dbReference type="FunFam" id="3.40.1280.10:FF:000002">
    <property type="entry name" value="Peptidylprolyl isomerase"/>
    <property type="match status" value="1"/>
</dbReference>
<dbReference type="HAMAP" id="MF_01885">
    <property type="entry name" value="tRNA_methyltr_TrmL"/>
    <property type="match status" value="1"/>
</dbReference>
<dbReference type="InterPro" id="IPR029026">
    <property type="entry name" value="tRNA_m1G_MTases_N"/>
</dbReference>
<comment type="function">
    <text evidence="6">Could methylate the ribose at the nucleotide 34 wobble position in tRNA.</text>
</comment>
<sequence length="168" mass="19273">MTNHVVLFAPEIPANTGNIARTCAGTGAYLHLIRPLGFSLTEKKVKRAGLDYWDHVQIVFHDSLDDFMADLPKSARLFLITKFSNQVYTEVDYPVDADNYLMFGRETKGLPENFLRENEEKCLRIPMTEQIRSLNLANSVAIVLFEALRQQNFSGLELNHQYQHDKLK</sequence>
<keyword evidence="4 6" id="KW-0949">S-adenosyl-L-methionine</keyword>
<comment type="catalytic activity">
    <reaction evidence="6">
        <text>cytidine(34) in tRNA + S-adenosyl-L-methionine = 2'-O-methylcytidine(34) in tRNA + S-adenosyl-L-homocysteine + H(+)</text>
        <dbReference type="Rhea" id="RHEA:43084"/>
        <dbReference type="Rhea" id="RHEA-COMP:10331"/>
        <dbReference type="Rhea" id="RHEA-COMP:10332"/>
        <dbReference type="ChEBI" id="CHEBI:15378"/>
        <dbReference type="ChEBI" id="CHEBI:57856"/>
        <dbReference type="ChEBI" id="CHEBI:59789"/>
        <dbReference type="ChEBI" id="CHEBI:74495"/>
        <dbReference type="ChEBI" id="CHEBI:82748"/>
        <dbReference type="EC" id="2.1.1.207"/>
    </reaction>
</comment>
<dbReference type="RefSeq" id="WP_317634663.1">
    <property type="nucleotide sequence ID" value="NZ_AP026802.1"/>
</dbReference>
<feature type="binding site" evidence="6 7">
    <location>
        <position position="125"/>
    </location>
    <ligand>
        <name>S-adenosyl-L-methionine</name>
        <dbReference type="ChEBI" id="CHEBI:59789"/>
    </ligand>
</feature>
<dbReference type="EMBL" id="AP026802">
    <property type="protein sequence ID" value="BDR58833.1"/>
    <property type="molecule type" value="Genomic_DNA"/>
</dbReference>
<keyword evidence="10" id="KW-1185">Reference proteome</keyword>
<dbReference type="CDD" id="cd18094">
    <property type="entry name" value="SpoU-like_TrmL"/>
    <property type="match status" value="1"/>
</dbReference>
<evidence type="ECO:0000256" key="7">
    <source>
        <dbReference type="PIRSR" id="PIRSR029256-1"/>
    </source>
</evidence>
<dbReference type="GO" id="GO:0008757">
    <property type="term" value="F:S-adenosylmethionine-dependent methyltransferase activity"/>
    <property type="evidence" value="ECO:0007669"/>
    <property type="project" value="UniProtKB-UniRule"/>
</dbReference>
<dbReference type="KEGG" id="xap:XA3_12740"/>
<organism evidence="9 10">
    <name type="scientific">Xylocopilactobacillus apicola</name>
    <dbReference type="NCBI Taxonomy" id="2932184"/>
    <lineage>
        <taxon>Bacteria</taxon>
        <taxon>Bacillati</taxon>
        <taxon>Bacillota</taxon>
        <taxon>Bacilli</taxon>
        <taxon>Lactobacillales</taxon>
        <taxon>Lactobacillaceae</taxon>
        <taxon>Xylocopilactobacillus</taxon>
    </lineage>
</organism>
<dbReference type="SUPFAM" id="SSF75217">
    <property type="entry name" value="alpha/beta knot"/>
    <property type="match status" value="1"/>
</dbReference>
<dbReference type="PIRSF" id="PIRSF029256">
    <property type="entry name" value="SpoU_TrmH_prd"/>
    <property type="match status" value="1"/>
</dbReference>
<evidence type="ECO:0000256" key="5">
    <source>
        <dbReference type="ARBA" id="ARBA00022694"/>
    </source>
</evidence>
<reference evidence="9 10" key="1">
    <citation type="journal article" date="2023" name="Microbiol. Spectr.">
        <title>Symbiosis of Carpenter Bees with Uncharacterized Lactic Acid Bacteria Showing NAD Auxotrophy.</title>
        <authorList>
            <person name="Kawasaki S."/>
            <person name="Ozawa K."/>
            <person name="Mori T."/>
            <person name="Yamamoto A."/>
            <person name="Ito M."/>
            <person name="Ohkuma M."/>
            <person name="Sakamoto M."/>
            <person name="Matsutani M."/>
        </authorList>
    </citation>
    <scope>NUCLEOTIDE SEQUENCE [LARGE SCALE GENOMIC DNA]</scope>
    <source>
        <strain evidence="9 10">XA3</strain>
    </source>
</reference>
<dbReference type="InterPro" id="IPR016914">
    <property type="entry name" value="TrmL"/>
</dbReference>
<feature type="binding site" evidence="6 7">
    <location>
        <position position="133"/>
    </location>
    <ligand>
        <name>S-adenosyl-L-methionine</name>
        <dbReference type="ChEBI" id="CHEBI:59789"/>
    </ligand>
</feature>
<keyword evidence="3 6" id="KW-0808">Transferase</keyword>
<dbReference type="Proteomes" id="UP001321861">
    <property type="component" value="Chromosome"/>
</dbReference>
<comment type="subcellular location">
    <subcellularLocation>
        <location evidence="6">Cytoplasm</location>
    </subcellularLocation>
</comment>
<dbReference type="InterPro" id="IPR029028">
    <property type="entry name" value="Alpha/beta_knot_MTases"/>
</dbReference>
<comment type="catalytic activity">
    <reaction evidence="6">
        <text>5-carboxymethylaminomethyluridine(34) in tRNA(Leu) + S-adenosyl-L-methionine = 5-carboxymethylaminomethyl-2'-O-methyluridine(34) in tRNA(Leu) + S-adenosyl-L-homocysteine + H(+)</text>
        <dbReference type="Rhea" id="RHEA:43088"/>
        <dbReference type="Rhea" id="RHEA-COMP:10333"/>
        <dbReference type="Rhea" id="RHEA-COMP:10334"/>
        <dbReference type="ChEBI" id="CHEBI:15378"/>
        <dbReference type="ChEBI" id="CHEBI:57856"/>
        <dbReference type="ChEBI" id="CHEBI:59789"/>
        <dbReference type="ChEBI" id="CHEBI:74508"/>
        <dbReference type="ChEBI" id="CHEBI:74511"/>
        <dbReference type="EC" id="2.1.1.207"/>
    </reaction>
</comment>
<dbReference type="Pfam" id="PF00588">
    <property type="entry name" value="SpoU_methylase"/>
    <property type="match status" value="1"/>
</dbReference>
<evidence type="ECO:0000256" key="1">
    <source>
        <dbReference type="ARBA" id="ARBA00022490"/>
    </source>
</evidence>
<feature type="binding site" evidence="6 7">
    <location>
        <position position="80"/>
    </location>
    <ligand>
        <name>S-adenosyl-L-methionine</name>
        <dbReference type="ChEBI" id="CHEBI:59789"/>
    </ligand>
</feature>
<dbReference type="PANTHER" id="PTHR42971:SF1">
    <property type="entry name" value="TRNA (CYTIDINE(34)-2'-O)-METHYLTRANSFERASE"/>
    <property type="match status" value="1"/>
</dbReference>
<dbReference type="EC" id="2.1.1.207" evidence="6"/>
<dbReference type="GO" id="GO:0042802">
    <property type="term" value="F:identical protein binding"/>
    <property type="evidence" value="ECO:0007669"/>
    <property type="project" value="UniProtKB-ARBA"/>
</dbReference>
<dbReference type="NCBIfam" id="TIGR00185">
    <property type="entry name" value="tRNA_yibK_trmL"/>
    <property type="match status" value="1"/>
</dbReference>
<evidence type="ECO:0000313" key="9">
    <source>
        <dbReference type="EMBL" id="BDR58833.1"/>
    </source>
</evidence>
<keyword evidence="1 6" id="KW-0963">Cytoplasm</keyword>
<proteinExistence type="inferred from homology"/>